<evidence type="ECO:0000259" key="13">
    <source>
        <dbReference type="PROSITE" id="PS50885"/>
    </source>
</evidence>
<dbReference type="Pfam" id="PF00672">
    <property type="entry name" value="HAMP"/>
    <property type="match status" value="1"/>
</dbReference>
<keyword evidence="9" id="KW-0902">Two-component regulatory system</keyword>
<reference evidence="14 15" key="1">
    <citation type="submission" date="2019-05" db="EMBL/GenBank/DDBJ databases">
        <title>Draft genome sequence of Nonomuraea turkmeniaca DSM 43926.</title>
        <authorList>
            <person name="Saricaoglu S."/>
            <person name="Isik K."/>
        </authorList>
    </citation>
    <scope>NUCLEOTIDE SEQUENCE [LARGE SCALE GENOMIC DNA]</scope>
    <source>
        <strain evidence="14 15">DSM 43926</strain>
    </source>
</reference>
<keyword evidence="15" id="KW-1185">Reference proteome</keyword>
<keyword evidence="4" id="KW-0597">Phosphoprotein</keyword>
<dbReference type="InterPro" id="IPR036097">
    <property type="entry name" value="HisK_dim/P_sf"/>
</dbReference>
<dbReference type="EMBL" id="VCKY01000065">
    <property type="protein sequence ID" value="TMR19243.1"/>
    <property type="molecule type" value="Genomic_DNA"/>
</dbReference>
<proteinExistence type="predicted"/>
<dbReference type="PANTHER" id="PTHR45436">
    <property type="entry name" value="SENSOR HISTIDINE KINASE YKOH"/>
    <property type="match status" value="1"/>
</dbReference>
<dbReference type="Gene3D" id="1.10.287.130">
    <property type="match status" value="1"/>
</dbReference>
<dbReference type="SMART" id="SM00387">
    <property type="entry name" value="HATPase_c"/>
    <property type="match status" value="1"/>
</dbReference>
<comment type="catalytic activity">
    <reaction evidence="1">
        <text>ATP + protein L-histidine = ADP + protein N-phospho-L-histidine.</text>
        <dbReference type="EC" id="2.7.13.3"/>
    </reaction>
</comment>
<dbReference type="Proteomes" id="UP000309128">
    <property type="component" value="Unassembled WGS sequence"/>
</dbReference>
<dbReference type="CDD" id="cd00075">
    <property type="entry name" value="HATPase"/>
    <property type="match status" value="1"/>
</dbReference>
<dbReference type="Pfam" id="PF02518">
    <property type="entry name" value="HATPase_c"/>
    <property type="match status" value="1"/>
</dbReference>
<feature type="domain" description="HAMP" evidence="13">
    <location>
        <begin position="184"/>
        <end position="237"/>
    </location>
</feature>
<evidence type="ECO:0000256" key="2">
    <source>
        <dbReference type="ARBA" id="ARBA00004236"/>
    </source>
</evidence>
<dbReference type="GO" id="GO:0005886">
    <property type="term" value="C:plasma membrane"/>
    <property type="evidence" value="ECO:0007669"/>
    <property type="project" value="UniProtKB-SubCell"/>
</dbReference>
<dbReference type="OrthoDB" id="9786919at2"/>
<dbReference type="AlphaFoldDB" id="A0A5S4FIJ9"/>
<dbReference type="InterPro" id="IPR003661">
    <property type="entry name" value="HisK_dim/P_dom"/>
</dbReference>
<evidence type="ECO:0000256" key="11">
    <source>
        <dbReference type="SAM" id="Phobius"/>
    </source>
</evidence>
<dbReference type="PRINTS" id="PR00344">
    <property type="entry name" value="BCTRLSENSOR"/>
</dbReference>
<keyword evidence="8 11" id="KW-1133">Transmembrane helix</keyword>
<gene>
    <name evidence="14" type="ORF">ETD86_20480</name>
</gene>
<evidence type="ECO:0000256" key="8">
    <source>
        <dbReference type="ARBA" id="ARBA00022989"/>
    </source>
</evidence>
<protein>
    <recommendedName>
        <fullName evidence="3">histidine kinase</fullName>
        <ecNumber evidence="3">2.7.13.3</ecNumber>
    </recommendedName>
</protein>
<evidence type="ECO:0000256" key="9">
    <source>
        <dbReference type="ARBA" id="ARBA00023012"/>
    </source>
</evidence>
<feature type="domain" description="Histidine kinase" evidence="12">
    <location>
        <begin position="245"/>
        <end position="451"/>
    </location>
</feature>
<dbReference type="Gene3D" id="3.30.565.10">
    <property type="entry name" value="Histidine kinase-like ATPase, C-terminal domain"/>
    <property type="match status" value="1"/>
</dbReference>
<keyword evidence="7 14" id="KW-0418">Kinase</keyword>
<keyword evidence="6 11" id="KW-0812">Transmembrane</keyword>
<organism evidence="14 15">
    <name type="scientific">Nonomuraea turkmeniaca</name>
    <dbReference type="NCBI Taxonomy" id="103838"/>
    <lineage>
        <taxon>Bacteria</taxon>
        <taxon>Bacillati</taxon>
        <taxon>Actinomycetota</taxon>
        <taxon>Actinomycetes</taxon>
        <taxon>Streptosporangiales</taxon>
        <taxon>Streptosporangiaceae</taxon>
        <taxon>Nonomuraea</taxon>
    </lineage>
</organism>
<evidence type="ECO:0000256" key="7">
    <source>
        <dbReference type="ARBA" id="ARBA00022777"/>
    </source>
</evidence>
<evidence type="ECO:0000313" key="14">
    <source>
        <dbReference type="EMBL" id="TMR19243.1"/>
    </source>
</evidence>
<feature type="transmembrane region" description="Helical" evidence="11">
    <location>
        <begin position="164"/>
        <end position="183"/>
    </location>
</feature>
<comment type="subcellular location">
    <subcellularLocation>
        <location evidence="2">Cell membrane</location>
    </subcellularLocation>
</comment>
<evidence type="ECO:0000256" key="4">
    <source>
        <dbReference type="ARBA" id="ARBA00022553"/>
    </source>
</evidence>
<dbReference type="Pfam" id="PF00512">
    <property type="entry name" value="HisKA"/>
    <property type="match status" value="1"/>
</dbReference>
<dbReference type="InterPro" id="IPR005467">
    <property type="entry name" value="His_kinase_dom"/>
</dbReference>
<dbReference type="InterPro" id="IPR036890">
    <property type="entry name" value="HATPase_C_sf"/>
</dbReference>
<dbReference type="EC" id="2.7.13.3" evidence="3"/>
<dbReference type="SMART" id="SM00304">
    <property type="entry name" value="HAMP"/>
    <property type="match status" value="1"/>
</dbReference>
<dbReference type="SMART" id="SM00388">
    <property type="entry name" value="HisKA"/>
    <property type="match status" value="1"/>
</dbReference>
<comment type="caution">
    <text evidence="14">The sequence shown here is derived from an EMBL/GenBank/DDBJ whole genome shotgun (WGS) entry which is preliminary data.</text>
</comment>
<accession>A0A5S4FIJ9</accession>
<dbReference type="Gene3D" id="6.10.340.10">
    <property type="match status" value="1"/>
</dbReference>
<keyword evidence="10 11" id="KW-0472">Membrane</keyword>
<dbReference type="InterPro" id="IPR003594">
    <property type="entry name" value="HATPase_dom"/>
</dbReference>
<dbReference type="SUPFAM" id="SSF158472">
    <property type="entry name" value="HAMP domain-like"/>
    <property type="match status" value="1"/>
</dbReference>
<dbReference type="PANTHER" id="PTHR45436:SF5">
    <property type="entry name" value="SENSOR HISTIDINE KINASE TRCS"/>
    <property type="match status" value="1"/>
</dbReference>
<dbReference type="InterPro" id="IPR050428">
    <property type="entry name" value="TCS_sensor_his_kinase"/>
</dbReference>
<evidence type="ECO:0000256" key="6">
    <source>
        <dbReference type="ARBA" id="ARBA00022692"/>
    </source>
</evidence>
<dbReference type="CDD" id="cd06225">
    <property type="entry name" value="HAMP"/>
    <property type="match status" value="1"/>
</dbReference>
<evidence type="ECO:0000313" key="15">
    <source>
        <dbReference type="Proteomes" id="UP000309128"/>
    </source>
</evidence>
<dbReference type="GO" id="GO:0000155">
    <property type="term" value="F:phosphorelay sensor kinase activity"/>
    <property type="evidence" value="ECO:0007669"/>
    <property type="project" value="InterPro"/>
</dbReference>
<name>A0A5S4FIJ9_9ACTN</name>
<evidence type="ECO:0000259" key="12">
    <source>
        <dbReference type="PROSITE" id="PS50109"/>
    </source>
</evidence>
<dbReference type="PROSITE" id="PS50885">
    <property type="entry name" value="HAMP"/>
    <property type="match status" value="1"/>
</dbReference>
<keyword evidence="5" id="KW-0808">Transferase</keyword>
<dbReference type="PROSITE" id="PS50109">
    <property type="entry name" value="HIS_KIN"/>
    <property type="match status" value="1"/>
</dbReference>
<dbReference type="SUPFAM" id="SSF47384">
    <property type="entry name" value="Homodimeric domain of signal transducing histidine kinase"/>
    <property type="match status" value="1"/>
</dbReference>
<evidence type="ECO:0000256" key="5">
    <source>
        <dbReference type="ARBA" id="ARBA00022679"/>
    </source>
</evidence>
<dbReference type="CDD" id="cd00082">
    <property type="entry name" value="HisKA"/>
    <property type="match status" value="1"/>
</dbReference>
<evidence type="ECO:0000256" key="10">
    <source>
        <dbReference type="ARBA" id="ARBA00023136"/>
    </source>
</evidence>
<dbReference type="SUPFAM" id="SSF55874">
    <property type="entry name" value="ATPase domain of HSP90 chaperone/DNA topoisomerase II/histidine kinase"/>
    <property type="match status" value="1"/>
</dbReference>
<evidence type="ECO:0000256" key="1">
    <source>
        <dbReference type="ARBA" id="ARBA00000085"/>
    </source>
</evidence>
<dbReference type="RefSeq" id="WP_138667755.1">
    <property type="nucleotide sequence ID" value="NZ_VCKY01000065.1"/>
</dbReference>
<evidence type="ECO:0000256" key="3">
    <source>
        <dbReference type="ARBA" id="ARBA00012438"/>
    </source>
</evidence>
<dbReference type="InterPro" id="IPR004358">
    <property type="entry name" value="Sig_transdc_His_kin-like_C"/>
</dbReference>
<sequence>MSLRSRFALAFAVVAAVVSALVGVLSYYAASDRITAEIDRSLRDTTAALADDQDLVLASSLTVSQHPAPGHDDDTGYELVAQAVARDGAATRLGGLPITLPVSGVTRALAGSGTPGRTQTAEVFVDGHCYRQLTTSLGEGRGALQVAVHIDHTHRMLNGVANEIAALSLAVMFAAAAAGWLVARRITRRLVRLAGVAEDVSVHGLVDRKVPVDGSDEVGRLSIAFNTMLGRLAAAREAQDRLVEDAAHELRTPLTSLRTNSSVLRRFTELSPDARDRLLDDVEGEARELSHLVDELVELALARYNDEAEAPVSLAAAAHGAALRLRRRAGRPVRIDADGSLVRGRRQRLERAISNLLENAAKFDGDGTEPIEVRVHQGTITVSDRGPGIHADDTARVFDRFYRAGAARGLSGSGLGLAIVRDVAEAHGGTVFARTRPGGGAEVGFTVDGARLLADGGRSR</sequence>
<dbReference type="InterPro" id="IPR003660">
    <property type="entry name" value="HAMP_dom"/>
</dbReference>